<dbReference type="RefSeq" id="XP_033575729.1">
    <property type="nucleotide sequence ID" value="XM_033715784.1"/>
</dbReference>
<accession>A0A6A6YLB0</accession>
<reference evidence="2 4" key="1">
    <citation type="journal article" date="2020" name="Stud. Mycol.">
        <title>101 Dothideomycetes genomes: a test case for predicting lifestyles and emergence of pathogens.</title>
        <authorList>
            <person name="Haridas S."/>
            <person name="Albert R."/>
            <person name="Binder M."/>
            <person name="Bloem J."/>
            <person name="Labutti K."/>
            <person name="Salamov A."/>
            <person name="Andreopoulos B."/>
            <person name="Baker S."/>
            <person name="Barry K."/>
            <person name="Bills G."/>
            <person name="Bluhm B."/>
            <person name="Cannon C."/>
            <person name="Castanera R."/>
            <person name="Culley D."/>
            <person name="Daum C."/>
            <person name="Ezra D."/>
            <person name="Gonzalez J."/>
            <person name="Henrissat B."/>
            <person name="Kuo A."/>
            <person name="Liang C."/>
            <person name="Lipzen A."/>
            <person name="Lutzoni F."/>
            <person name="Magnuson J."/>
            <person name="Mondo S."/>
            <person name="Nolan M."/>
            <person name="Ohm R."/>
            <person name="Pangilinan J."/>
            <person name="Park H.-J."/>
            <person name="Ramirez L."/>
            <person name="Alfaro M."/>
            <person name="Sun H."/>
            <person name="Tritt A."/>
            <person name="Yoshinaga Y."/>
            <person name="Zwiers L.-H."/>
            <person name="Turgeon B."/>
            <person name="Goodwin S."/>
            <person name="Spatafora J."/>
            <person name="Crous P."/>
            <person name="Grigoriev I."/>
        </authorList>
    </citation>
    <scope>NUCLEOTIDE SEQUENCE</scope>
    <source>
        <strain evidence="2 4">CBS 304.34</strain>
    </source>
</reference>
<dbReference type="GeneID" id="54456677"/>
<keyword evidence="3" id="KW-1185">Reference proteome</keyword>
<protein>
    <submittedName>
        <fullName evidence="2 4">Uncharacterized protein</fullName>
    </submittedName>
</protein>
<feature type="region of interest" description="Disordered" evidence="1">
    <location>
        <begin position="1"/>
        <end position="40"/>
    </location>
</feature>
<dbReference type="AlphaFoldDB" id="A0A6A6YLB0"/>
<organism evidence="2">
    <name type="scientific">Mytilinidion resinicola</name>
    <dbReference type="NCBI Taxonomy" id="574789"/>
    <lineage>
        <taxon>Eukaryota</taxon>
        <taxon>Fungi</taxon>
        <taxon>Dikarya</taxon>
        <taxon>Ascomycota</taxon>
        <taxon>Pezizomycotina</taxon>
        <taxon>Dothideomycetes</taxon>
        <taxon>Pleosporomycetidae</taxon>
        <taxon>Mytilinidiales</taxon>
        <taxon>Mytilinidiaceae</taxon>
        <taxon>Mytilinidion</taxon>
    </lineage>
</organism>
<dbReference type="Proteomes" id="UP000504636">
    <property type="component" value="Unplaced"/>
</dbReference>
<reference evidence="4" key="3">
    <citation type="submission" date="2025-04" db="UniProtKB">
        <authorList>
            <consortium name="RefSeq"/>
        </authorList>
    </citation>
    <scope>IDENTIFICATION</scope>
    <source>
        <strain evidence="4">CBS 304.34</strain>
    </source>
</reference>
<name>A0A6A6YLB0_9PEZI</name>
<feature type="compositionally biased region" description="Low complexity" evidence="1">
    <location>
        <begin position="10"/>
        <end position="19"/>
    </location>
</feature>
<reference evidence="4" key="2">
    <citation type="submission" date="2020-04" db="EMBL/GenBank/DDBJ databases">
        <authorList>
            <consortium name="NCBI Genome Project"/>
        </authorList>
    </citation>
    <scope>NUCLEOTIDE SEQUENCE</scope>
    <source>
        <strain evidence="4">CBS 304.34</strain>
    </source>
</reference>
<evidence type="ECO:0000313" key="4">
    <source>
        <dbReference type="RefSeq" id="XP_033575729.1"/>
    </source>
</evidence>
<evidence type="ECO:0000313" key="3">
    <source>
        <dbReference type="Proteomes" id="UP000504636"/>
    </source>
</evidence>
<proteinExistence type="predicted"/>
<feature type="region of interest" description="Disordered" evidence="1">
    <location>
        <begin position="161"/>
        <end position="184"/>
    </location>
</feature>
<dbReference type="EMBL" id="MU003702">
    <property type="protein sequence ID" value="KAF2808765.1"/>
    <property type="molecule type" value="Genomic_DNA"/>
</dbReference>
<evidence type="ECO:0000256" key="1">
    <source>
        <dbReference type="SAM" id="MobiDB-lite"/>
    </source>
</evidence>
<feature type="compositionally biased region" description="Low complexity" evidence="1">
    <location>
        <begin position="168"/>
        <end position="184"/>
    </location>
</feature>
<gene>
    <name evidence="2 4" type="ORF">BDZ99DRAFT_39238</name>
</gene>
<sequence>MGLRDRIRSLRSGSASSSSKIPLFTPPPPPGHKELHTRKDESCHRNASVQAISSGACAHKRLAACQLSAALCCACLDKRPSAATYTVYVDGTGNVNRGTRWRHYCSGSAGNLFSSSSYSDVQICLRRKHIFILLLTLLSKPCNFVSQVTLMSISRTVEIQQGQPQNHSRPACCPSPSSPRASIS</sequence>
<feature type="compositionally biased region" description="Basic and acidic residues" evidence="1">
    <location>
        <begin position="31"/>
        <end position="40"/>
    </location>
</feature>
<evidence type="ECO:0000313" key="2">
    <source>
        <dbReference type="EMBL" id="KAF2808765.1"/>
    </source>
</evidence>